<dbReference type="EMBL" id="HBGH01009428">
    <property type="protein sequence ID" value="CAD9233154.1"/>
    <property type="molecule type" value="Transcribed_RNA"/>
</dbReference>
<dbReference type="GO" id="GO:0006000">
    <property type="term" value="P:fructose metabolic process"/>
    <property type="evidence" value="ECO:0007669"/>
    <property type="project" value="TreeGrafter"/>
</dbReference>
<reference evidence="9" key="1">
    <citation type="submission" date="2021-01" db="EMBL/GenBank/DDBJ databases">
        <authorList>
            <person name="Corre E."/>
            <person name="Pelletier E."/>
            <person name="Niang G."/>
            <person name="Scheremetjew M."/>
            <person name="Finn R."/>
            <person name="Kale V."/>
            <person name="Holt S."/>
            <person name="Cochrane G."/>
            <person name="Meng A."/>
            <person name="Brown T."/>
            <person name="Cohen L."/>
        </authorList>
    </citation>
    <scope>NUCLEOTIDE SEQUENCE</scope>
    <source>
        <strain evidence="9">SAG 36.94</strain>
    </source>
</reference>
<accession>A0A7S1TE00</accession>
<keyword evidence="5 6" id="KW-0119">Carbohydrate metabolism</keyword>
<gene>
    <name evidence="9" type="ORF">CCAE0312_LOCUS5239</name>
</gene>
<feature type="domain" description="Fructose-1-6-bisphosphatase class I N-terminal" evidence="7">
    <location>
        <begin position="70"/>
        <end position="237"/>
    </location>
</feature>
<dbReference type="InterPro" id="IPR033391">
    <property type="entry name" value="FBPase_N"/>
</dbReference>
<dbReference type="GO" id="GO:0005986">
    <property type="term" value="P:sucrose biosynthetic process"/>
    <property type="evidence" value="ECO:0007669"/>
    <property type="project" value="TreeGrafter"/>
</dbReference>
<dbReference type="InterPro" id="IPR044015">
    <property type="entry name" value="FBPase_C_dom"/>
</dbReference>
<keyword evidence="4 6" id="KW-0378">Hydrolase</keyword>
<evidence type="ECO:0000256" key="4">
    <source>
        <dbReference type="ARBA" id="ARBA00022801"/>
    </source>
</evidence>
<dbReference type="GO" id="GO:0042132">
    <property type="term" value="F:fructose 1,6-bisphosphate 1-phosphatase activity"/>
    <property type="evidence" value="ECO:0007669"/>
    <property type="project" value="UniProtKB-EC"/>
</dbReference>
<dbReference type="PANTHER" id="PTHR11556:SF12">
    <property type="entry name" value="FRUCTOSE-BISPHOSPHATASE"/>
    <property type="match status" value="1"/>
</dbReference>
<dbReference type="FunFam" id="3.40.190.80:FF:000009">
    <property type="entry name" value="Fructose-1,6-bisphosphatase, chloroplastic"/>
    <property type="match status" value="1"/>
</dbReference>
<dbReference type="HAMAP" id="MF_01855">
    <property type="entry name" value="FBPase_class1"/>
    <property type="match status" value="1"/>
</dbReference>
<dbReference type="PRINTS" id="PR00115">
    <property type="entry name" value="F16BPHPHTASE"/>
</dbReference>
<evidence type="ECO:0000256" key="3">
    <source>
        <dbReference type="ARBA" id="ARBA00013093"/>
    </source>
</evidence>
<proteinExistence type="inferred from homology"/>
<evidence type="ECO:0000313" key="9">
    <source>
        <dbReference type="EMBL" id="CAD9233154.1"/>
    </source>
</evidence>
<dbReference type="GO" id="GO:0030388">
    <property type="term" value="P:fructose 1,6-bisphosphate metabolic process"/>
    <property type="evidence" value="ECO:0007669"/>
    <property type="project" value="TreeGrafter"/>
</dbReference>
<comment type="catalytic activity">
    <reaction evidence="1">
        <text>beta-D-fructose 1,6-bisphosphate + H2O = beta-D-fructose 6-phosphate + phosphate</text>
        <dbReference type="Rhea" id="RHEA:11064"/>
        <dbReference type="ChEBI" id="CHEBI:15377"/>
        <dbReference type="ChEBI" id="CHEBI:32966"/>
        <dbReference type="ChEBI" id="CHEBI:43474"/>
        <dbReference type="ChEBI" id="CHEBI:57634"/>
        <dbReference type="EC" id="3.1.3.11"/>
    </reaction>
</comment>
<dbReference type="CDD" id="cd00354">
    <property type="entry name" value="FBPase"/>
    <property type="match status" value="1"/>
</dbReference>
<protein>
    <recommendedName>
        <fullName evidence="3">fructose-bisphosphatase</fullName>
        <ecNumber evidence="3">3.1.3.11</ecNumber>
    </recommendedName>
</protein>
<dbReference type="GO" id="GO:0006094">
    <property type="term" value="P:gluconeogenesis"/>
    <property type="evidence" value="ECO:0007669"/>
    <property type="project" value="TreeGrafter"/>
</dbReference>
<dbReference type="EC" id="3.1.3.11" evidence="3"/>
<dbReference type="InterPro" id="IPR028343">
    <property type="entry name" value="FBPtase"/>
</dbReference>
<sequence length="376" mass="41339">MSIGFQVVGSYSWLPGPCNSIVRPSVRQRPETIHMSVQGAKRRPMSLSSSWHSLCGNRCDAMEVEDVVAVQGVMDSIDKAVREIARATRRAAIDGYLGSSKAASTNRSGDIQKALDVVANDLMKRHLYESNAVSFMASEEEDEPLICPISNGLTVVFDPLDGSRNIDASIPTGSIFAVLKSQSDPKKSILQKGRGNILLAGYSLYSSATMLVWSSPGSGVHGYTLEDETSSWVHTHPNLRIPSRGQIYSVNDARFDDWPNGLKQYITTVRRGEGQTMKQYSARYICSLVADFHRTLLYGGIAMNPRSHLRLIYEANPLSLVAEEAGGKGVNGLQNILDIQPDELHQRLPLFLGSPEDIDELMSYKDVTQQAKTYAV</sequence>
<evidence type="ECO:0000256" key="5">
    <source>
        <dbReference type="ARBA" id="ARBA00023277"/>
    </source>
</evidence>
<dbReference type="PIRSF" id="PIRSF500210">
    <property type="entry name" value="FBPtase"/>
    <property type="match status" value="1"/>
</dbReference>
<evidence type="ECO:0000256" key="6">
    <source>
        <dbReference type="RuleBase" id="RU000508"/>
    </source>
</evidence>
<evidence type="ECO:0000259" key="8">
    <source>
        <dbReference type="Pfam" id="PF18913"/>
    </source>
</evidence>
<dbReference type="GO" id="GO:0005829">
    <property type="term" value="C:cytosol"/>
    <property type="evidence" value="ECO:0007669"/>
    <property type="project" value="TreeGrafter"/>
</dbReference>
<evidence type="ECO:0000259" key="7">
    <source>
        <dbReference type="Pfam" id="PF00316"/>
    </source>
</evidence>
<evidence type="ECO:0000256" key="2">
    <source>
        <dbReference type="ARBA" id="ARBA00010941"/>
    </source>
</evidence>
<evidence type="ECO:0000256" key="1">
    <source>
        <dbReference type="ARBA" id="ARBA00001273"/>
    </source>
</evidence>
<dbReference type="PANTHER" id="PTHR11556">
    <property type="entry name" value="FRUCTOSE-1,6-BISPHOSPHATASE-RELATED"/>
    <property type="match status" value="1"/>
</dbReference>
<feature type="domain" description="Fructose-1-6-bisphosphatase class 1 C-terminal" evidence="8">
    <location>
        <begin position="241"/>
        <end position="364"/>
    </location>
</feature>
<dbReference type="GO" id="GO:0006002">
    <property type="term" value="P:fructose 6-phosphate metabolic process"/>
    <property type="evidence" value="ECO:0007669"/>
    <property type="project" value="TreeGrafter"/>
</dbReference>
<dbReference type="SUPFAM" id="SSF56655">
    <property type="entry name" value="Carbohydrate phosphatase"/>
    <property type="match status" value="1"/>
</dbReference>
<dbReference type="InterPro" id="IPR000146">
    <property type="entry name" value="FBPase_class-1"/>
</dbReference>
<organism evidence="9">
    <name type="scientific">Compsopogon caeruleus</name>
    <dbReference type="NCBI Taxonomy" id="31354"/>
    <lineage>
        <taxon>Eukaryota</taxon>
        <taxon>Rhodophyta</taxon>
        <taxon>Compsopogonophyceae</taxon>
        <taxon>Compsopogonales</taxon>
        <taxon>Compsopogonaceae</taxon>
        <taxon>Compsopogon</taxon>
    </lineage>
</organism>
<dbReference type="AlphaFoldDB" id="A0A7S1TE00"/>
<dbReference type="Pfam" id="PF18913">
    <property type="entry name" value="FBPase_C"/>
    <property type="match status" value="1"/>
</dbReference>
<dbReference type="Pfam" id="PF00316">
    <property type="entry name" value="FBPase"/>
    <property type="match status" value="1"/>
</dbReference>
<dbReference type="Gene3D" id="3.40.190.80">
    <property type="match status" value="1"/>
</dbReference>
<name>A0A7S1TE00_9RHOD</name>
<dbReference type="PIRSF" id="PIRSF000904">
    <property type="entry name" value="FBPtase_SBPase"/>
    <property type="match status" value="1"/>
</dbReference>
<comment type="similarity">
    <text evidence="2 6">Belongs to the FBPase class 1 family.</text>
</comment>
<dbReference type="Gene3D" id="3.30.540.10">
    <property type="entry name" value="Fructose-1,6-Bisphosphatase, subunit A, domain 1"/>
    <property type="match status" value="1"/>
</dbReference>